<name>A0AAQ1ZIQ6_9BACT</name>
<sequence>MKKYILLLLVVLAFGGCRNQSATNKEILCVTIEPLRYFAKQIGGDCFEVHTMVPNGSNPETYEPTPRQMVDLSQAKGYIMVGDIGFERTWMKKIKANIPDMKVIKASDDTYRIKPVLSSPGTDDPHTWMSCANAEILVKNMTRFLISLQPQDSVSFKQNEKALLGKIKTLDGDIRHRLEGKPSAFCIYHPILTYFARDYGLRQFPIEEEGREPGARQLQILIDNLKRNNVGIIFIQKEFDERNAHTIAKAVNARLVNINPLAYNWPKEMMNIAEALQ</sequence>
<dbReference type="PANTHER" id="PTHR42953">
    <property type="entry name" value="HIGH-AFFINITY ZINC UPTAKE SYSTEM PROTEIN ZNUA-RELATED"/>
    <property type="match status" value="1"/>
</dbReference>
<proteinExistence type="inferred from homology"/>
<dbReference type="GO" id="GO:0007155">
    <property type="term" value="P:cell adhesion"/>
    <property type="evidence" value="ECO:0007669"/>
    <property type="project" value="InterPro"/>
</dbReference>
<feature type="signal peptide" evidence="4">
    <location>
        <begin position="1"/>
        <end position="22"/>
    </location>
</feature>
<dbReference type="InterPro" id="IPR006127">
    <property type="entry name" value="ZnuA-like"/>
</dbReference>
<dbReference type="PANTHER" id="PTHR42953:SF3">
    <property type="entry name" value="HIGH-AFFINITY ZINC UPTAKE SYSTEM PROTEIN ZNUA"/>
    <property type="match status" value="1"/>
</dbReference>
<keyword evidence="2" id="KW-0813">Transport</keyword>
<dbReference type="Pfam" id="PF01297">
    <property type="entry name" value="ZnuA"/>
    <property type="match status" value="1"/>
</dbReference>
<dbReference type="PROSITE" id="PS51257">
    <property type="entry name" value="PROKAR_LIPOPROTEIN"/>
    <property type="match status" value="1"/>
</dbReference>
<gene>
    <name evidence="5" type="ORF">NCTC13063_00805</name>
</gene>
<dbReference type="AlphaFoldDB" id="A0AAQ1ZIQ6"/>
<protein>
    <submittedName>
        <fullName evidence="5">Uncharacterized periplasmic iron-binding protein HI_0362</fullName>
    </submittedName>
</protein>
<evidence type="ECO:0000256" key="1">
    <source>
        <dbReference type="ARBA" id="ARBA00011028"/>
    </source>
</evidence>
<accession>A0AAQ1ZIQ6</accession>
<comment type="caution">
    <text evidence="5">The sequence shown here is derived from an EMBL/GenBank/DDBJ whole genome shotgun (WGS) entry which is preliminary data.</text>
</comment>
<comment type="similarity">
    <text evidence="1">Belongs to the bacterial solute-binding protein 9 family.</text>
</comment>
<evidence type="ECO:0000256" key="2">
    <source>
        <dbReference type="ARBA" id="ARBA00022448"/>
    </source>
</evidence>
<dbReference type="Gene3D" id="3.40.50.1980">
    <property type="entry name" value="Nitrogenase molybdenum iron protein domain"/>
    <property type="match status" value="2"/>
</dbReference>
<keyword evidence="3 4" id="KW-0732">Signal</keyword>
<evidence type="ECO:0000256" key="3">
    <source>
        <dbReference type="ARBA" id="ARBA00022729"/>
    </source>
</evidence>
<dbReference type="InterPro" id="IPR006129">
    <property type="entry name" value="AdhesinB"/>
</dbReference>
<dbReference type="PRINTS" id="PR00691">
    <property type="entry name" value="ADHESINB"/>
</dbReference>
<dbReference type="InterPro" id="IPR050492">
    <property type="entry name" value="Bact_metal-bind_prot9"/>
</dbReference>
<dbReference type="RefSeq" id="WP_115153315.1">
    <property type="nucleotide sequence ID" value="NZ_DBFWLE010000018.1"/>
</dbReference>
<dbReference type="SUPFAM" id="SSF53807">
    <property type="entry name" value="Helical backbone' metal receptor"/>
    <property type="match status" value="1"/>
</dbReference>
<reference evidence="5 6" key="1">
    <citation type="submission" date="2018-06" db="EMBL/GenBank/DDBJ databases">
        <authorList>
            <consortium name="Pathogen Informatics"/>
            <person name="Doyle S."/>
        </authorList>
    </citation>
    <scope>NUCLEOTIDE SEQUENCE [LARGE SCALE GENOMIC DNA]</scope>
    <source>
        <strain evidence="5 6">NCTC13063</strain>
    </source>
</reference>
<feature type="chain" id="PRO_5042879035" evidence="4">
    <location>
        <begin position="23"/>
        <end position="277"/>
    </location>
</feature>
<evidence type="ECO:0000313" key="5">
    <source>
        <dbReference type="EMBL" id="SUB79538.1"/>
    </source>
</evidence>
<dbReference type="GO" id="GO:0030001">
    <property type="term" value="P:metal ion transport"/>
    <property type="evidence" value="ECO:0007669"/>
    <property type="project" value="InterPro"/>
</dbReference>
<dbReference type="GO" id="GO:0046872">
    <property type="term" value="F:metal ion binding"/>
    <property type="evidence" value="ECO:0007669"/>
    <property type="project" value="InterPro"/>
</dbReference>
<dbReference type="Proteomes" id="UP000255283">
    <property type="component" value="Unassembled WGS sequence"/>
</dbReference>
<evidence type="ECO:0000313" key="6">
    <source>
        <dbReference type="Proteomes" id="UP000255283"/>
    </source>
</evidence>
<dbReference type="EMBL" id="UGTJ01000001">
    <property type="protein sequence ID" value="SUB79538.1"/>
    <property type="molecule type" value="Genomic_DNA"/>
</dbReference>
<evidence type="ECO:0000256" key="4">
    <source>
        <dbReference type="SAM" id="SignalP"/>
    </source>
</evidence>
<organism evidence="5 6">
    <name type="scientific">Segatella buccae</name>
    <dbReference type="NCBI Taxonomy" id="28126"/>
    <lineage>
        <taxon>Bacteria</taxon>
        <taxon>Pseudomonadati</taxon>
        <taxon>Bacteroidota</taxon>
        <taxon>Bacteroidia</taxon>
        <taxon>Bacteroidales</taxon>
        <taxon>Prevotellaceae</taxon>
        <taxon>Segatella</taxon>
    </lineage>
</organism>